<gene>
    <name evidence="2" type="ORF">CAZ10_09580</name>
</gene>
<organism evidence="2 3">
    <name type="scientific">Pseudomonas aeruginosa</name>
    <dbReference type="NCBI Taxonomy" id="287"/>
    <lineage>
        <taxon>Bacteria</taxon>
        <taxon>Pseudomonadati</taxon>
        <taxon>Pseudomonadota</taxon>
        <taxon>Gammaproteobacteria</taxon>
        <taxon>Pseudomonadales</taxon>
        <taxon>Pseudomonadaceae</taxon>
        <taxon>Pseudomonas</taxon>
    </lineage>
</organism>
<dbReference type="Proteomes" id="UP000194857">
    <property type="component" value="Unassembled WGS sequence"/>
</dbReference>
<evidence type="ECO:0000313" key="3">
    <source>
        <dbReference type="Proteomes" id="UP000194857"/>
    </source>
</evidence>
<accession>A0A241XRN0</accession>
<evidence type="ECO:0000256" key="1">
    <source>
        <dbReference type="SAM" id="MobiDB-lite"/>
    </source>
</evidence>
<name>A0A241XRN0_PSEAI</name>
<protein>
    <submittedName>
        <fullName evidence="2">Uncharacterized protein</fullName>
    </submittedName>
</protein>
<dbReference type="RefSeq" id="WP_065085737.1">
    <property type="nucleotide sequence ID" value="NZ_NFFZ01000004.1"/>
</dbReference>
<reference evidence="2 3" key="1">
    <citation type="submission" date="2017-05" db="EMBL/GenBank/DDBJ databases">
        <authorList>
            <person name="Song R."/>
            <person name="Chenine A.L."/>
            <person name="Ruprecht R.M."/>
        </authorList>
    </citation>
    <scope>NUCLEOTIDE SEQUENCE [LARGE SCALE GENOMIC DNA]</scope>
    <source>
        <strain evidence="2 3">S567_C10_BS</strain>
    </source>
</reference>
<dbReference type="AlphaFoldDB" id="A0A241XRN0"/>
<proteinExistence type="predicted"/>
<dbReference type="EMBL" id="NFFZ01000004">
    <property type="protein sequence ID" value="OTI63080.1"/>
    <property type="molecule type" value="Genomic_DNA"/>
</dbReference>
<feature type="region of interest" description="Disordered" evidence="1">
    <location>
        <begin position="114"/>
        <end position="135"/>
    </location>
</feature>
<comment type="caution">
    <text evidence="2">The sequence shown here is derived from an EMBL/GenBank/DDBJ whole genome shotgun (WGS) entry which is preliminary data.</text>
</comment>
<evidence type="ECO:0000313" key="2">
    <source>
        <dbReference type="EMBL" id="OTI63080.1"/>
    </source>
</evidence>
<sequence>MSKIWGHMNAAERLASKIDYLAYNYGEEHLLTVAARRGDLDAFTNAGAYITQDMDISVTSIIDKHHAEQRFSKDLLLAASAMREVGADRTADLLAKALVEPELVEEAMQALQRDAEGLQTADDSDEIPWGAPSEKAQEVAIRMHYRLKRSR</sequence>